<feature type="repeat" description="ANK" evidence="4">
    <location>
        <begin position="1259"/>
        <end position="1291"/>
    </location>
</feature>
<dbReference type="InterPro" id="IPR029058">
    <property type="entry name" value="AB_hydrolase_fold"/>
</dbReference>
<evidence type="ECO:0000259" key="6">
    <source>
        <dbReference type="Pfam" id="PF05057"/>
    </source>
</evidence>
<feature type="repeat" description="ANK" evidence="4">
    <location>
        <begin position="1127"/>
        <end position="1159"/>
    </location>
</feature>
<keyword evidence="9" id="KW-1185">Reference proteome</keyword>
<dbReference type="Gene3D" id="3.40.50.300">
    <property type="entry name" value="P-loop containing nucleotide triphosphate hydrolases"/>
    <property type="match status" value="1"/>
</dbReference>
<evidence type="ECO:0000313" key="8">
    <source>
        <dbReference type="EMBL" id="KAG4413925.1"/>
    </source>
</evidence>
<dbReference type="InterPro" id="IPR002110">
    <property type="entry name" value="Ankyrin_rpt"/>
</dbReference>
<comment type="similarity">
    <text evidence="1">Belongs to the putative lipase ROG1 family.</text>
</comment>
<feature type="compositionally biased region" description="Polar residues" evidence="5">
    <location>
        <begin position="1"/>
        <end position="11"/>
    </location>
</feature>
<keyword evidence="3 4" id="KW-0040">ANK repeat</keyword>
<dbReference type="Proteomes" id="UP000664132">
    <property type="component" value="Unassembled WGS sequence"/>
</dbReference>
<protein>
    <submittedName>
        <fullName evidence="8">Uncharacterized protein</fullName>
    </submittedName>
</protein>
<dbReference type="InterPro" id="IPR036770">
    <property type="entry name" value="Ankyrin_rpt-contain_sf"/>
</dbReference>
<feature type="repeat" description="ANK" evidence="4">
    <location>
        <begin position="888"/>
        <end position="920"/>
    </location>
</feature>
<feature type="repeat" description="ANK" evidence="4">
    <location>
        <begin position="921"/>
        <end position="953"/>
    </location>
</feature>
<dbReference type="SUPFAM" id="SSF48403">
    <property type="entry name" value="Ankyrin repeat"/>
    <property type="match status" value="2"/>
</dbReference>
<keyword evidence="2" id="KW-0677">Repeat</keyword>
<dbReference type="PANTHER" id="PTHR24198">
    <property type="entry name" value="ANKYRIN REPEAT AND PROTEIN KINASE DOMAIN-CONTAINING PROTEIN"/>
    <property type="match status" value="1"/>
</dbReference>
<evidence type="ECO:0000256" key="1">
    <source>
        <dbReference type="ARBA" id="ARBA00007920"/>
    </source>
</evidence>
<dbReference type="PRINTS" id="PR01415">
    <property type="entry name" value="ANKYRIN"/>
</dbReference>
<dbReference type="InterPro" id="IPR056884">
    <property type="entry name" value="NPHP3-like_N"/>
</dbReference>
<feature type="compositionally biased region" description="Basic and acidic residues" evidence="5">
    <location>
        <begin position="14"/>
        <end position="27"/>
    </location>
</feature>
<sequence length="1417" mass="156203">MVFKTKSSGGESSMKIDPKQTSSDKKTAIKQPVLGLNPKPERENKHGLLPLRIPDPTTTPPSERQYPVDIIAIHGITGDAYSTWTNKETSYFWLQDSLPREFPGARLYSFGYNADVAFSLETGDFDSFARDLLEEVYDTRLGIEEKRRPLIFICHSMGGIIVKKAFNVCQIEPRYRHILESVPSILFLSTPHGGSDPADLLAVISQVATIPLASRWIGRTRHELISALGRNSKELYTISKEFRHHTKNLKIFSFIEQTSTPPLNKLIVDEIRGSMRVDTENIVFMPGCDHRTVCCFESEKSQGYRKVWSKLREVVEESTTKIESEIKAQDIPCLHSLAFPTMHDRLHSTSKAHPSTCTWLLAHPSFQTWSKTQSSVPNNSNLLWIKGNPGTGKSTLMAFLHKQLAVKHPKDIQLSFFFHADGTLLQKSQHGMLRSLLHQMYKWSPSARKAIFGAYDNKVKQLGEYGRKWDWEVEELRTLLSEVLCQRQLRGEDVVLFVDALDEVDTEGDPLIAGELVSYFHELNDRIIAAGAKTRICISCRHYPVLAANQGLVINVEEFNMRDVARYVEYQLRIGVEGWDQEVEIARRELERAITVKSKGVFLWARFRVLQMVKSINDGACSLENAPQLLDSESNDMSPIYESMLLRSIEVSLRPQALNFLQWVCLAERPLSVSELRFAMACDDDSVHENQARCEDSEDFIEEDSRMRKLTKSLSGGLAEIRHGSEITVQVFHQTVTSFLRTRGLKILASLSSLTAVSTSADDVVGQAECRIAKSCLNYLTFHDVLEKAESQVEGIEDRLVFVRYAASYWLLHAGRAERNGIEQRYLLRRFQSAPKLFEIWKLIHFQTDRWDSCRGLDMIHVASRANLITVVKQLLNDGISIEEQDDYGFTPLHHSSQNGHLELTTVLLDRNANIEAKNRGQSTPLECAAAQGHSAVVRLLLKKGAEVNECTGYTGTALQAAVKKGSMQLVRCLVENGADVNASGGFAGSALQGAVHTGNLSMVSFLIDKGANLDASAGDLGSVLQAAVMGSTKQAESMIRLLLDEGANVNVQGGEYGNALQAAAQKKLYPFVELFLKEGADVNLQGGMYGNALQAAASNEMGGEEGEKIVPLLLKSGANVNASGGKYGTALQAAASCGDSQTVQILLASGADVNIEAGRFGSALQAAAASPGPEVVQLLLDNGARLDLQGGVFGNVLQAAAYAGNFEVTKLFLQSGINLNEHCGEYGSALQAAVVSGKEKAVRLLLDEGADVNAQGGEYQNALRAAIFWNKEDLVELLLERGADPNIVARVDPVTYGPFGSPLHVAAARGRYNIAKTLLNYGADPNLQSDWSGNALGAAITHGHTLVVELLLERGANATLLDQLYDRPFLVAEGNAAMSKILQKYKRIRIRNRPFSNVHGEHVEIISEAEQDGAQH</sequence>
<proteinExistence type="inferred from homology"/>
<dbReference type="PANTHER" id="PTHR24198:SF165">
    <property type="entry name" value="ANKYRIN REPEAT-CONTAINING PROTEIN-RELATED"/>
    <property type="match status" value="1"/>
</dbReference>
<feature type="repeat" description="ANK" evidence="4">
    <location>
        <begin position="855"/>
        <end position="887"/>
    </location>
</feature>
<evidence type="ECO:0000256" key="4">
    <source>
        <dbReference type="PROSITE-ProRule" id="PRU00023"/>
    </source>
</evidence>
<feature type="region of interest" description="Disordered" evidence="5">
    <location>
        <begin position="1"/>
        <end position="64"/>
    </location>
</feature>
<name>A0A8H7T3D3_9HELO</name>
<feature type="repeat" description="ANK" evidence="4">
    <location>
        <begin position="987"/>
        <end position="1019"/>
    </location>
</feature>
<dbReference type="Pfam" id="PF12796">
    <property type="entry name" value="Ank_2"/>
    <property type="match status" value="4"/>
</dbReference>
<evidence type="ECO:0000313" key="9">
    <source>
        <dbReference type="Proteomes" id="UP000664132"/>
    </source>
</evidence>
<feature type="domain" description="DUF676" evidence="6">
    <location>
        <begin position="70"/>
        <end position="227"/>
    </location>
</feature>
<evidence type="ECO:0000256" key="5">
    <source>
        <dbReference type="SAM" id="MobiDB-lite"/>
    </source>
</evidence>
<dbReference type="Pfam" id="PF05057">
    <property type="entry name" value="DUF676"/>
    <property type="match status" value="1"/>
</dbReference>
<dbReference type="Pfam" id="PF13637">
    <property type="entry name" value="Ank_4"/>
    <property type="match status" value="1"/>
</dbReference>
<gene>
    <name evidence="8" type="ORF">IFR04_012940</name>
</gene>
<dbReference type="Pfam" id="PF24883">
    <property type="entry name" value="NPHP3_N"/>
    <property type="match status" value="1"/>
</dbReference>
<dbReference type="OrthoDB" id="7464126at2759"/>
<comment type="caution">
    <text evidence="8">The sequence shown here is derived from an EMBL/GenBank/DDBJ whole genome shotgun (WGS) entry which is preliminary data.</text>
</comment>
<feature type="repeat" description="ANK" evidence="4">
    <location>
        <begin position="1302"/>
        <end position="1331"/>
    </location>
</feature>
<dbReference type="PROSITE" id="PS50088">
    <property type="entry name" value="ANK_REPEAT"/>
    <property type="match status" value="10"/>
</dbReference>
<evidence type="ECO:0000259" key="7">
    <source>
        <dbReference type="Pfam" id="PF24883"/>
    </source>
</evidence>
<dbReference type="PROSITE" id="PS50297">
    <property type="entry name" value="ANK_REP_REGION"/>
    <property type="match status" value="7"/>
</dbReference>
<feature type="domain" description="Nephrocystin 3-like N-terminal" evidence="7">
    <location>
        <begin position="356"/>
        <end position="541"/>
    </location>
</feature>
<dbReference type="EMBL" id="JAFJYH010000289">
    <property type="protein sequence ID" value="KAG4413925.1"/>
    <property type="molecule type" value="Genomic_DNA"/>
</dbReference>
<dbReference type="InterPro" id="IPR027417">
    <property type="entry name" value="P-loop_NTPase"/>
</dbReference>
<dbReference type="SUPFAM" id="SSF52540">
    <property type="entry name" value="P-loop containing nucleoside triphosphate hydrolases"/>
    <property type="match status" value="1"/>
</dbReference>
<feature type="repeat" description="ANK" evidence="4">
    <location>
        <begin position="1226"/>
        <end position="1258"/>
    </location>
</feature>
<feature type="repeat" description="ANK" evidence="4">
    <location>
        <begin position="954"/>
        <end position="986"/>
    </location>
</feature>
<dbReference type="Gene3D" id="3.40.50.1820">
    <property type="entry name" value="alpha/beta hydrolase"/>
    <property type="match status" value="1"/>
</dbReference>
<dbReference type="SUPFAM" id="SSF53474">
    <property type="entry name" value="alpha/beta-Hydrolases"/>
    <property type="match status" value="1"/>
</dbReference>
<feature type="repeat" description="ANK" evidence="4">
    <location>
        <begin position="1332"/>
        <end position="1364"/>
    </location>
</feature>
<reference evidence="8" key="1">
    <citation type="submission" date="2021-02" db="EMBL/GenBank/DDBJ databases">
        <title>Genome sequence Cadophora malorum strain M34.</title>
        <authorList>
            <person name="Stefanovic E."/>
            <person name="Vu D."/>
            <person name="Scully C."/>
            <person name="Dijksterhuis J."/>
            <person name="Roader J."/>
            <person name="Houbraken J."/>
        </authorList>
    </citation>
    <scope>NUCLEOTIDE SEQUENCE</scope>
    <source>
        <strain evidence="8">M34</strain>
    </source>
</reference>
<dbReference type="Gene3D" id="1.25.40.20">
    <property type="entry name" value="Ankyrin repeat-containing domain"/>
    <property type="match status" value="4"/>
</dbReference>
<organism evidence="8 9">
    <name type="scientific">Cadophora malorum</name>
    <dbReference type="NCBI Taxonomy" id="108018"/>
    <lineage>
        <taxon>Eukaryota</taxon>
        <taxon>Fungi</taxon>
        <taxon>Dikarya</taxon>
        <taxon>Ascomycota</taxon>
        <taxon>Pezizomycotina</taxon>
        <taxon>Leotiomycetes</taxon>
        <taxon>Helotiales</taxon>
        <taxon>Ploettnerulaceae</taxon>
        <taxon>Cadophora</taxon>
    </lineage>
</organism>
<evidence type="ECO:0000256" key="3">
    <source>
        <dbReference type="ARBA" id="ARBA00023043"/>
    </source>
</evidence>
<accession>A0A8H7T3D3</accession>
<dbReference type="SMART" id="SM00248">
    <property type="entry name" value="ANK"/>
    <property type="match status" value="15"/>
</dbReference>
<evidence type="ECO:0000256" key="2">
    <source>
        <dbReference type="ARBA" id="ARBA00022737"/>
    </source>
</evidence>
<dbReference type="InterPro" id="IPR007751">
    <property type="entry name" value="DUF676_lipase-like"/>
</dbReference>